<evidence type="ECO:0000256" key="2">
    <source>
        <dbReference type="ARBA" id="ARBA00022448"/>
    </source>
</evidence>
<reference evidence="9 10" key="1">
    <citation type="submission" date="2024-01" db="EMBL/GenBank/DDBJ databases">
        <title>Comparative genomics of Cryptococcus and Kwoniella reveals pathogenesis evolution and contrasting modes of karyotype evolution via chromosome fusion or intercentromeric recombination.</title>
        <authorList>
            <person name="Coelho M.A."/>
            <person name="David-Palma M."/>
            <person name="Shea T."/>
            <person name="Bowers K."/>
            <person name="McGinley-Smith S."/>
            <person name="Mohammad A.W."/>
            <person name="Gnirke A."/>
            <person name="Yurkov A.M."/>
            <person name="Nowrousian M."/>
            <person name="Sun S."/>
            <person name="Cuomo C.A."/>
            <person name="Heitman J."/>
        </authorList>
    </citation>
    <scope>NUCLEOTIDE SEQUENCE [LARGE SCALE GENOMIC DNA]</scope>
    <source>
        <strain evidence="9">CBS 11374</strain>
    </source>
</reference>
<evidence type="ECO:0000256" key="3">
    <source>
        <dbReference type="ARBA" id="ARBA00022692"/>
    </source>
</evidence>
<dbReference type="Proteomes" id="UP001329825">
    <property type="component" value="Chromosome 5"/>
</dbReference>
<comment type="subcellular location">
    <subcellularLocation>
        <location evidence="1">Membrane</location>
        <topology evidence="1">Multi-pass membrane protein</topology>
    </subcellularLocation>
</comment>
<feature type="transmembrane region" description="Helical" evidence="7">
    <location>
        <begin position="483"/>
        <end position="510"/>
    </location>
</feature>
<dbReference type="PRINTS" id="PR01035">
    <property type="entry name" value="TCRTETA"/>
</dbReference>
<evidence type="ECO:0000259" key="8">
    <source>
        <dbReference type="PROSITE" id="PS50850"/>
    </source>
</evidence>
<dbReference type="InterPro" id="IPR001958">
    <property type="entry name" value="Tet-R_TetA/multi-R_MdtG-like"/>
</dbReference>
<feature type="compositionally biased region" description="Low complexity" evidence="6">
    <location>
        <begin position="27"/>
        <end position="58"/>
    </location>
</feature>
<feature type="transmembrane region" description="Helical" evidence="7">
    <location>
        <begin position="399"/>
        <end position="418"/>
    </location>
</feature>
<gene>
    <name evidence="9" type="ORF">IL334_004158</name>
</gene>
<feature type="transmembrane region" description="Helical" evidence="7">
    <location>
        <begin position="239"/>
        <end position="261"/>
    </location>
</feature>
<dbReference type="CDD" id="cd17330">
    <property type="entry name" value="MFS_SLC46_TetA_like"/>
    <property type="match status" value="1"/>
</dbReference>
<feature type="transmembrane region" description="Helical" evidence="7">
    <location>
        <begin position="430"/>
        <end position="453"/>
    </location>
</feature>
<keyword evidence="4 7" id="KW-1133">Transmembrane helix</keyword>
<dbReference type="SUPFAM" id="SSF103473">
    <property type="entry name" value="MFS general substrate transporter"/>
    <property type="match status" value="1"/>
</dbReference>
<dbReference type="InterPro" id="IPR020846">
    <property type="entry name" value="MFS_dom"/>
</dbReference>
<dbReference type="InterPro" id="IPR036259">
    <property type="entry name" value="MFS_trans_sf"/>
</dbReference>
<dbReference type="RefSeq" id="XP_062791932.1">
    <property type="nucleotide sequence ID" value="XM_062935881.1"/>
</dbReference>
<feature type="domain" description="Major facilitator superfamily (MFS) profile" evidence="8">
    <location>
        <begin position="65"/>
        <end position="582"/>
    </location>
</feature>
<proteinExistence type="predicted"/>
<evidence type="ECO:0000256" key="6">
    <source>
        <dbReference type="SAM" id="MobiDB-lite"/>
    </source>
</evidence>
<evidence type="ECO:0000256" key="7">
    <source>
        <dbReference type="SAM" id="Phobius"/>
    </source>
</evidence>
<feature type="transmembrane region" description="Helical" evidence="7">
    <location>
        <begin position="363"/>
        <end position="387"/>
    </location>
</feature>
<sequence length="621" mass="68324">MNKPLHRRGNTDPQKRSTIPIPIAIYNQRQDQHQNQNQNSRNKMMITTSTSPTSPSSSRLKSQTPLPFSQIAVLMGVRLAEPIIFPFVNQMVEELGVTDNPDRVGFYSGLVESVFAFVQFFTVYHWAKMSDKVGRKPVILFGLIGVVISGSLFGLATSFWMMIFFRCLSGALNGNVAVVRAAIGDVTDSTNSTEAFAMYGLTWTVGAIIGNALGGGLSHPYERFPSWFGSFEIFRIHPYLLPCLVTAGGTLIGIIFCLVFYQESLPSISHSNNSSRRPLSFPLLSFKSFKGHKRHFSSSSLVSEAETLVDGNNDDSSRDILSKLPRGEDGPEPEYHHSIGSGQGKQGPEWGFWRLMEIRKVRVMAATGFLNAFVQGAWGAASLLFFFDRNNGLSMSASAIGTAFAINGLWTILCQIILLNRIRRWLGISLGYKVLTIGWIFVWLLLPTLRTILLATEDPLPSPNPSTQFGSNDKLQFGETRGWIISISVNLYLSFVTIVNMTGSLLMVLINTSAPDKAALGAINGIATAVGCMARVIGPSLISALFAYSMDTNLLGGRAWWIFMILMSLVNLVVSFLVDKDEVDVAYSTSTDEVSMSLLQDREDDEESTTSVEGGRRELPI</sequence>
<feature type="transmembrane region" description="Helical" evidence="7">
    <location>
        <begin position="522"/>
        <end position="548"/>
    </location>
</feature>
<feature type="region of interest" description="Disordered" evidence="6">
    <location>
        <begin position="308"/>
        <end position="345"/>
    </location>
</feature>
<feature type="region of interest" description="Disordered" evidence="6">
    <location>
        <begin position="1"/>
        <end position="63"/>
    </location>
</feature>
<keyword evidence="5 7" id="KW-0472">Membrane</keyword>
<dbReference type="PROSITE" id="PS50850">
    <property type="entry name" value="MFS"/>
    <property type="match status" value="1"/>
</dbReference>
<dbReference type="Pfam" id="PF07690">
    <property type="entry name" value="MFS_1"/>
    <property type="match status" value="1"/>
</dbReference>
<name>A0ABZ1CZJ5_9TREE</name>
<evidence type="ECO:0000256" key="5">
    <source>
        <dbReference type="ARBA" id="ARBA00023136"/>
    </source>
</evidence>
<organism evidence="9 10">
    <name type="scientific">Kwoniella shivajii</name>
    <dbReference type="NCBI Taxonomy" id="564305"/>
    <lineage>
        <taxon>Eukaryota</taxon>
        <taxon>Fungi</taxon>
        <taxon>Dikarya</taxon>
        <taxon>Basidiomycota</taxon>
        <taxon>Agaricomycotina</taxon>
        <taxon>Tremellomycetes</taxon>
        <taxon>Tremellales</taxon>
        <taxon>Cryptococcaceae</taxon>
        <taxon>Kwoniella</taxon>
    </lineage>
</organism>
<dbReference type="InterPro" id="IPR011701">
    <property type="entry name" value="MFS"/>
</dbReference>
<protein>
    <recommendedName>
        <fullName evidence="8">Major facilitator superfamily (MFS) profile domain-containing protein</fullName>
    </recommendedName>
</protein>
<dbReference type="Gene3D" id="1.20.1250.20">
    <property type="entry name" value="MFS general substrate transporter like domains"/>
    <property type="match status" value="1"/>
</dbReference>
<keyword evidence="2" id="KW-0813">Transport</keyword>
<evidence type="ECO:0000313" key="9">
    <source>
        <dbReference type="EMBL" id="WRT67192.1"/>
    </source>
</evidence>
<feature type="transmembrane region" description="Helical" evidence="7">
    <location>
        <begin position="105"/>
        <end position="126"/>
    </location>
</feature>
<evidence type="ECO:0000256" key="4">
    <source>
        <dbReference type="ARBA" id="ARBA00022989"/>
    </source>
</evidence>
<evidence type="ECO:0000313" key="10">
    <source>
        <dbReference type="Proteomes" id="UP001329825"/>
    </source>
</evidence>
<feature type="transmembrane region" description="Helical" evidence="7">
    <location>
        <begin position="560"/>
        <end position="578"/>
    </location>
</feature>
<dbReference type="EMBL" id="CP141885">
    <property type="protein sequence ID" value="WRT67192.1"/>
    <property type="molecule type" value="Genomic_DNA"/>
</dbReference>
<accession>A0ABZ1CZJ5</accession>
<keyword evidence="10" id="KW-1185">Reference proteome</keyword>
<feature type="transmembrane region" description="Helical" evidence="7">
    <location>
        <begin position="138"/>
        <end position="157"/>
    </location>
</feature>
<feature type="region of interest" description="Disordered" evidence="6">
    <location>
        <begin position="597"/>
        <end position="621"/>
    </location>
</feature>
<evidence type="ECO:0000256" key="1">
    <source>
        <dbReference type="ARBA" id="ARBA00004141"/>
    </source>
</evidence>
<dbReference type="GeneID" id="87956289"/>
<dbReference type="PANTHER" id="PTHR23504">
    <property type="entry name" value="MAJOR FACILITATOR SUPERFAMILY DOMAIN-CONTAINING PROTEIN 10"/>
    <property type="match status" value="1"/>
</dbReference>
<feature type="transmembrane region" description="Helical" evidence="7">
    <location>
        <begin position="195"/>
        <end position="219"/>
    </location>
</feature>
<keyword evidence="3 7" id="KW-0812">Transmembrane</keyword>
<feature type="compositionally biased region" description="Basic and acidic residues" evidence="6">
    <location>
        <begin position="315"/>
        <end position="337"/>
    </location>
</feature>
<dbReference type="PANTHER" id="PTHR23504:SF15">
    <property type="entry name" value="MAJOR FACILITATOR SUPERFAMILY (MFS) PROFILE DOMAIN-CONTAINING PROTEIN"/>
    <property type="match status" value="1"/>
</dbReference>